<dbReference type="Proteomes" id="UP000654918">
    <property type="component" value="Unassembled WGS sequence"/>
</dbReference>
<gene>
    <name evidence="1" type="ORF">CPLU01_12362</name>
</gene>
<dbReference type="AlphaFoldDB" id="A0A8H6JYX3"/>
<evidence type="ECO:0000313" key="1">
    <source>
        <dbReference type="EMBL" id="KAF6821849.1"/>
    </source>
</evidence>
<reference evidence="1" key="1">
    <citation type="journal article" date="2020" name="Phytopathology">
        <title>Genome Sequence Resources of Colletotrichum truncatum, C. plurivorum, C. musicola, and C. sojae: Four Species Pathogenic to Soybean (Glycine max).</title>
        <authorList>
            <person name="Rogerio F."/>
            <person name="Boufleur T.R."/>
            <person name="Ciampi-Guillardi M."/>
            <person name="Sukno S.A."/>
            <person name="Thon M.R."/>
            <person name="Massola Junior N.S."/>
            <person name="Baroncelli R."/>
        </authorList>
    </citation>
    <scope>NUCLEOTIDE SEQUENCE</scope>
    <source>
        <strain evidence="1">LFN00145</strain>
    </source>
</reference>
<evidence type="ECO:0000313" key="2">
    <source>
        <dbReference type="Proteomes" id="UP000654918"/>
    </source>
</evidence>
<proteinExistence type="predicted"/>
<accession>A0A8H6JYX3</accession>
<comment type="caution">
    <text evidence="1">The sequence shown here is derived from an EMBL/GenBank/DDBJ whole genome shotgun (WGS) entry which is preliminary data.</text>
</comment>
<protein>
    <submittedName>
        <fullName evidence="1">Uncharacterized protein</fullName>
    </submittedName>
</protein>
<keyword evidence="2" id="KW-1185">Reference proteome</keyword>
<dbReference type="EMBL" id="WIGO01000253">
    <property type="protein sequence ID" value="KAF6821849.1"/>
    <property type="molecule type" value="Genomic_DNA"/>
</dbReference>
<name>A0A8H6JYX3_9PEZI</name>
<sequence length="152" mass="16349">MTRCLIQQHCIRRANGVSSAKDSGDDVLPRFPKAADAQHLSLRGGSAVPQSAPATSIIELLLGLGDAWKQALGTAELLRVLQQTARPTVQPPSAGPMIRSQVGFRGSMPSMPSTAAVGGFVRLRAINERYSLLRHQQPEATTFGGEDRDFRT</sequence>
<organism evidence="1 2">
    <name type="scientific">Colletotrichum plurivorum</name>
    <dbReference type="NCBI Taxonomy" id="2175906"/>
    <lineage>
        <taxon>Eukaryota</taxon>
        <taxon>Fungi</taxon>
        <taxon>Dikarya</taxon>
        <taxon>Ascomycota</taxon>
        <taxon>Pezizomycotina</taxon>
        <taxon>Sordariomycetes</taxon>
        <taxon>Hypocreomycetidae</taxon>
        <taxon>Glomerellales</taxon>
        <taxon>Glomerellaceae</taxon>
        <taxon>Colletotrichum</taxon>
        <taxon>Colletotrichum orchidearum species complex</taxon>
    </lineage>
</organism>